<name>A0A0L6CGR3_9MICO</name>
<sequence length="79" mass="8491">MAANTTIKVTRHARDRINDRARAHGVTPAVLLERMLDEHDRAERFAAVKAAYAALPADDDYAGETAEWDAAGEDGLAGA</sequence>
<gene>
    <name evidence="1" type="ORF">VV01_07205</name>
</gene>
<dbReference type="EMBL" id="LAIR01000002">
    <property type="protein sequence ID" value="KNX36986.1"/>
    <property type="molecule type" value="Genomic_DNA"/>
</dbReference>
<dbReference type="STRING" id="1631356.VV01_07205"/>
<dbReference type="AlphaFoldDB" id="A0A0L6CGR3"/>
<keyword evidence="2" id="KW-1185">Reference proteome</keyword>
<evidence type="ECO:0000313" key="1">
    <source>
        <dbReference type="EMBL" id="KNX36986.1"/>
    </source>
</evidence>
<accession>A0A0L6CGR3</accession>
<dbReference type="RefSeq" id="WP_050669298.1">
    <property type="nucleotide sequence ID" value="NZ_LAIR01000002.1"/>
</dbReference>
<proteinExistence type="predicted"/>
<reference evidence="2" key="1">
    <citation type="submission" date="2015-03" db="EMBL/GenBank/DDBJ databases">
        <title>Luteipulveratus halotolerans sp. nov., a novel actinobacterium (Dermacoccaceae) from Sarawak, Malaysia.</title>
        <authorList>
            <person name="Juboi H."/>
            <person name="Basik A."/>
            <person name="Shamsul S.S."/>
            <person name="Arnold P."/>
            <person name="Schmitt E.K."/>
            <person name="Sanglier J.-J."/>
            <person name="Yeo T."/>
        </authorList>
    </citation>
    <scope>NUCLEOTIDE SEQUENCE [LARGE SCALE GENOMIC DNA]</scope>
    <source>
        <strain evidence="2">C296001</strain>
    </source>
</reference>
<comment type="caution">
    <text evidence="1">The sequence shown here is derived from an EMBL/GenBank/DDBJ whole genome shotgun (WGS) entry which is preliminary data.</text>
</comment>
<protein>
    <submittedName>
        <fullName evidence="1">Uncharacterized protein</fullName>
    </submittedName>
</protein>
<organism evidence="1 2">
    <name type="scientific">Luteipulveratus halotolerans</name>
    <dbReference type="NCBI Taxonomy" id="1631356"/>
    <lineage>
        <taxon>Bacteria</taxon>
        <taxon>Bacillati</taxon>
        <taxon>Actinomycetota</taxon>
        <taxon>Actinomycetes</taxon>
        <taxon>Micrococcales</taxon>
        <taxon>Dermacoccaceae</taxon>
        <taxon>Luteipulveratus</taxon>
    </lineage>
</organism>
<evidence type="ECO:0000313" key="2">
    <source>
        <dbReference type="Proteomes" id="UP000037397"/>
    </source>
</evidence>
<dbReference type="OrthoDB" id="5195446at2"/>
<dbReference type="Proteomes" id="UP000037397">
    <property type="component" value="Unassembled WGS sequence"/>
</dbReference>